<accession>A0A3D9FED0</accession>
<evidence type="ECO:0000313" key="3">
    <source>
        <dbReference type="Proteomes" id="UP000256310"/>
    </source>
</evidence>
<dbReference type="EMBL" id="QRDP01000004">
    <property type="protein sequence ID" value="RED15922.1"/>
    <property type="molecule type" value="Genomic_DNA"/>
</dbReference>
<organism evidence="2 3">
    <name type="scientific">Parasphingopyxis lamellibrachiae</name>
    <dbReference type="NCBI Taxonomy" id="680125"/>
    <lineage>
        <taxon>Bacteria</taxon>
        <taxon>Pseudomonadati</taxon>
        <taxon>Pseudomonadota</taxon>
        <taxon>Alphaproteobacteria</taxon>
        <taxon>Sphingomonadales</taxon>
        <taxon>Sphingomonadaceae</taxon>
        <taxon>Parasphingopyxis</taxon>
    </lineage>
</organism>
<dbReference type="OrthoDB" id="5325135at2"/>
<dbReference type="AlphaFoldDB" id="A0A3D9FED0"/>
<gene>
    <name evidence="2" type="ORF">DFR46_0931</name>
</gene>
<keyword evidence="1" id="KW-0812">Transmembrane</keyword>
<dbReference type="Proteomes" id="UP000256310">
    <property type="component" value="Unassembled WGS sequence"/>
</dbReference>
<name>A0A3D9FED0_9SPHN</name>
<keyword evidence="3" id="KW-1185">Reference proteome</keyword>
<comment type="caution">
    <text evidence="2">The sequence shown here is derived from an EMBL/GenBank/DDBJ whole genome shotgun (WGS) entry which is preliminary data.</text>
</comment>
<sequence length="59" mass="6333">MKNLIRNILHDERGATAVEYGLIVSLIVISMVGALAVLGNSTTTMWNDVSNEVSASNSR</sequence>
<feature type="transmembrane region" description="Helical" evidence="1">
    <location>
        <begin position="20"/>
        <end position="39"/>
    </location>
</feature>
<evidence type="ECO:0000313" key="2">
    <source>
        <dbReference type="EMBL" id="RED15922.1"/>
    </source>
</evidence>
<dbReference type="InterPro" id="IPR007047">
    <property type="entry name" value="Flp_Fap"/>
</dbReference>
<dbReference type="RefSeq" id="WP_116235385.1">
    <property type="nucleotide sequence ID" value="NZ_QRDP01000004.1"/>
</dbReference>
<keyword evidence="1" id="KW-1133">Transmembrane helix</keyword>
<dbReference type="Pfam" id="PF04964">
    <property type="entry name" value="Flp_Fap"/>
    <property type="match status" value="1"/>
</dbReference>
<evidence type="ECO:0000256" key="1">
    <source>
        <dbReference type="SAM" id="Phobius"/>
    </source>
</evidence>
<keyword evidence="1" id="KW-0472">Membrane</keyword>
<proteinExistence type="predicted"/>
<protein>
    <submittedName>
        <fullName evidence="2">Pilus assembly protein Flp/PilA</fullName>
    </submittedName>
</protein>
<reference evidence="2 3" key="1">
    <citation type="submission" date="2018-07" db="EMBL/GenBank/DDBJ databases">
        <title>Genomic Encyclopedia of Type Strains, Phase IV (KMG-IV): sequencing the most valuable type-strain genomes for metagenomic binning, comparative biology and taxonomic classification.</title>
        <authorList>
            <person name="Goeker M."/>
        </authorList>
    </citation>
    <scope>NUCLEOTIDE SEQUENCE [LARGE SCALE GENOMIC DNA]</scope>
    <source>
        <strain evidence="2 3">DSM 26725</strain>
    </source>
</reference>